<evidence type="ECO:0000313" key="1">
    <source>
        <dbReference type="EMBL" id="KAI5675036.1"/>
    </source>
</evidence>
<accession>A0ACC0BQW5</accession>
<gene>
    <name evidence="1" type="ORF">M9H77_05986</name>
</gene>
<organism evidence="1 2">
    <name type="scientific">Catharanthus roseus</name>
    <name type="common">Madagascar periwinkle</name>
    <name type="synonym">Vinca rosea</name>
    <dbReference type="NCBI Taxonomy" id="4058"/>
    <lineage>
        <taxon>Eukaryota</taxon>
        <taxon>Viridiplantae</taxon>
        <taxon>Streptophyta</taxon>
        <taxon>Embryophyta</taxon>
        <taxon>Tracheophyta</taxon>
        <taxon>Spermatophyta</taxon>
        <taxon>Magnoliopsida</taxon>
        <taxon>eudicotyledons</taxon>
        <taxon>Gunneridae</taxon>
        <taxon>Pentapetalae</taxon>
        <taxon>asterids</taxon>
        <taxon>lamiids</taxon>
        <taxon>Gentianales</taxon>
        <taxon>Apocynaceae</taxon>
        <taxon>Rauvolfioideae</taxon>
        <taxon>Vinceae</taxon>
        <taxon>Catharanthinae</taxon>
        <taxon>Catharanthus</taxon>
    </lineage>
</organism>
<dbReference type="EMBL" id="CM044702">
    <property type="protein sequence ID" value="KAI5675036.1"/>
    <property type="molecule type" value="Genomic_DNA"/>
</dbReference>
<protein>
    <submittedName>
        <fullName evidence="1">Uncharacterized protein</fullName>
    </submittedName>
</protein>
<dbReference type="Proteomes" id="UP001060085">
    <property type="component" value="Linkage Group LG02"/>
</dbReference>
<sequence length="1005" mass="110901">MDSLAADEKDTDKIIEVESCQEPKCELEVDTTDKVIKEQVPDFKQETSLVSDSEEEKGRKVETKSVLIKDSIAKLSSPSSSEDDVPIYRVDKEAVLKALVRNMSLHKDGNCQMGYAGNSYDPSSVNMNKMHELVCNADRDLHHNHHTSMSSIASDLQVEVSEVSWSGLTETDDGGISSPDEEISSYKGDVESESFGGNEDIRGPSSQLPRIEENEPKEVYDANEDSTIDVGFSRNKESENHVSHQFEEQMIGHNDESILSPDEVFSAYIQQKKEVFSAYKGEIENASIDGNEGIEGTPKEEFHANKDDAEPVGFSRTRESENHHVSREPGDEVIEHSATDSLSLSASKAESPDQIQDCCSSDLSHAPLESDTLSSPVMDKMQQFEGKSQNDYTESQPEKIEEHHNTLELDGSNLKDTELDKLDSSMPIDENNTTTESIQVDEGKEHGSEVKSSGAHPSFSDRQVRALLPASVLEQFHIDSNASSPRSVLHRDISIDPSPYSNSGANMHVEIQQFHPQRVENSGLDEARGEGLAYTLPQSTMLLMVDSRSHPLNEESVDISQESSSPSKFNEEANSIREDMVHGNEERVNETNDVLEGSSGGQESGNLSIISTDKANSGSASEDMVLENEIREDKTSSIHEHNSEKRQESSNLSTSIKEDNLSRPLSQDIVHENEMNVIPDVGEKSVSTEKQVIHEDEKNQHETKDVSEGVSNSTKSTEESNSSLPVFPSDEEAISIRTESERSRQNETKLSPESKETVSKGIEEEISFGLPHNGEESSNLSASPEEANLMKFANNEKGQNEAKDISDERLQGFSIPDASTEEISSKSLIEAENEVNKSNSPIMIREIVGCLRKILKNKQEISQFQENPIGVAYKEEQALNSVHDQAQPSTTTSKDSQVPSGSAIPSPKEEINIELEQSKSTEEGNIAKNHTFTTQTEVTTNDSEGRRSNEEVINGNPSLEKSLVSQMNKDETGKEGYLYFAHMGIAHLVLGLAKLVPRILAVVAW</sequence>
<keyword evidence="2" id="KW-1185">Reference proteome</keyword>
<name>A0ACC0BQW5_CATRO</name>
<evidence type="ECO:0000313" key="2">
    <source>
        <dbReference type="Proteomes" id="UP001060085"/>
    </source>
</evidence>
<reference evidence="2" key="1">
    <citation type="journal article" date="2023" name="Nat. Plants">
        <title>Single-cell RNA sequencing provides a high-resolution roadmap for understanding the multicellular compartmentation of specialized metabolism.</title>
        <authorList>
            <person name="Sun S."/>
            <person name="Shen X."/>
            <person name="Li Y."/>
            <person name="Li Y."/>
            <person name="Wang S."/>
            <person name="Li R."/>
            <person name="Zhang H."/>
            <person name="Shen G."/>
            <person name="Guo B."/>
            <person name="Wei J."/>
            <person name="Xu J."/>
            <person name="St-Pierre B."/>
            <person name="Chen S."/>
            <person name="Sun C."/>
        </authorList>
    </citation>
    <scope>NUCLEOTIDE SEQUENCE [LARGE SCALE GENOMIC DNA]</scope>
</reference>
<comment type="caution">
    <text evidence="1">The sequence shown here is derived from an EMBL/GenBank/DDBJ whole genome shotgun (WGS) entry which is preliminary data.</text>
</comment>
<proteinExistence type="predicted"/>